<proteinExistence type="predicted"/>
<evidence type="ECO:0008006" key="4">
    <source>
        <dbReference type="Google" id="ProtNLM"/>
    </source>
</evidence>
<dbReference type="KEGG" id="gqu:AWC35_04135"/>
<organism evidence="2 3">
    <name type="scientific">Gibbsiella quercinecans</name>
    <dbReference type="NCBI Taxonomy" id="929813"/>
    <lineage>
        <taxon>Bacteria</taxon>
        <taxon>Pseudomonadati</taxon>
        <taxon>Pseudomonadota</taxon>
        <taxon>Gammaproteobacteria</taxon>
        <taxon>Enterobacterales</taxon>
        <taxon>Yersiniaceae</taxon>
        <taxon>Gibbsiella</taxon>
    </lineage>
</organism>
<evidence type="ECO:0000256" key="1">
    <source>
        <dbReference type="ARBA" id="ARBA00022723"/>
    </source>
</evidence>
<reference evidence="2 3" key="1">
    <citation type="submission" date="2016-01" db="EMBL/GenBank/DDBJ databases">
        <authorList>
            <person name="Oliw E.H."/>
        </authorList>
    </citation>
    <scope>NUCLEOTIDE SEQUENCE [LARGE SCALE GENOMIC DNA]</scope>
    <source>
        <strain evidence="2 3">FRB97</strain>
    </source>
</reference>
<dbReference type="SUPFAM" id="SSF56784">
    <property type="entry name" value="HAD-like"/>
    <property type="match status" value="1"/>
</dbReference>
<accession>A0A250AXF2</accession>
<dbReference type="InterPro" id="IPR023214">
    <property type="entry name" value="HAD_sf"/>
</dbReference>
<dbReference type="InterPro" id="IPR023198">
    <property type="entry name" value="PGP-like_dom2"/>
</dbReference>
<dbReference type="EMBL" id="CP014136">
    <property type="protein sequence ID" value="ATA18597.1"/>
    <property type="molecule type" value="Genomic_DNA"/>
</dbReference>
<gene>
    <name evidence="2" type="ORF">AWC35_04135</name>
</gene>
<name>A0A250AXF2_9GAMM</name>
<protein>
    <recommendedName>
        <fullName evidence="4">Haloacid dehalogenase</fullName>
    </recommendedName>
</protein>
<evidence type="ECO:0000313" key="2">
    <source>
        <dbReference type="EMBL" id="ATA18597.1"/>
    </source>
</evidence>
<keyword evidence="3" id="KW-1185">Reference proteome</keyword>
<dbReference type="AlphaFoldDB" id="A0A250AXF2"/>
<dbReference type="InterPro" id="IPR036412">
    <property type="entry name" value="HAD-like_sf"/>
</dbReference>
<dbReference type="Gene3D" id="1.10.150.240">
    <property type="entry name" value="Putative phosphatase, domain 2"/>
    <property type="match status" value="1"/>
</dbReference>
<keyword evidence="1" id="KW-0479">Metal-binding</keyword>
<sequence>MMKKDTKGDYGQGAERLNMDALSNAIDKASVISFDFFDTLFVRPLTHPEDAFDLLGIQFNIADFKAQRRKAQAEAFRQMTKDGRKEITLQNIYDKFPLPQHQRDAIQQAEYSLELELVQPNKELFPLFQQLVASEKTVVITSDMYFSANFFVDVLKRYGLEQVPLFISADRNATKRDSGELFDSVVSACGVVASQVLHIGDNYLADVQRPQERGLAAFHYVRDVAYLGDKKQCIATSMAQGLLNTDDAEKITPGTFQALGYQFGGPANFGFLHWITQQAKQDAVDVVLFVSRDGYALERLAKNYCADQLPEFHYFLGSRIAFNLALITEENFEQNIPFLLSGSVGLSPGELFERIGVCPPADAVLQNLGIDPQRRISIEDHEVLGQLMFGYRSEIMKVCSRNRRGLFMYLCQSGVKAGNKIALVDVGWNGTTQEAFELAVCPIIDIDVVGYYFCLADTPERQRRSRTLHMKAMVNKESTSSSIVDSVYENRVAVEMFFSAPHNTIIGYRPNGLSVEVVGDPGRAKATGHEQFNLAINEGIDMFAESFTQQQKRLNVSLTPLQTVAPIIELVSNAQWRTNPLIGQIENFDSWGSSRNQVVRFADYFTN</sequence>
<dbReference type="RefSeq" id="WP_095845198.1">
    <property type="nucleotide sequence ID" value="NZ_CP014136.1"/>
</dbReference>
<dbReference type="OrthoDB" id="9816564at2"/>
<dbReference type="Gene3D" id="3.40.50.1000">
    <property type="entry name" value="HAD superfamily/HAD-like"/>
    <property type="match status" value="1"/>
</dbReference>
<evidence type="ECO:0000313" key="3">
    <source>
        <dbReference type="Proteomes" id="UP000217182"/>
    </source>
</evidence>
<dbReference type="GO" id="GO:0046872">
    <property type="term" value="F:metal ion binding"/>
    <property type="evidence" value="ECO:0007669"/>
    <property type="project" value="UniProtKB-KW"/>
</dbReference>
<dbReference type="Proteomes" id="UP000217182">
    <property type="component" value="Chromosome"/>
</dbReference>